<dbReference type="InterPro" id="IPR022313">
    <property type="entry name" value="Phe/His_NH3-lyase_AS"/>
</dbReference>
<dbReference type="EC" id="4.3.1.24" evidence="6 13"/>
<dbReference type="Gene3D" id="1.10.275.10">
    <property type="entry name" value="Fumarase/aspartase (N-terminal domain)"/>
    <property type="match status" value="1"/>
</dbReference>
<evidence type="ECO:0000256" key="8">
    <source>
        <dbReference type="ARBA" id="ARBA00023051"/>
    </source>
</evidence>
<evidence type="ECO:0000256" key="7">
    <source>
        <dbReference type="ARBA" id="ARBA00022490"/>
    </source>
</evidence>
<evidence type="ECO:0000256" key="4">
    <source>
        <dbReference type="ARBA" id="ARBA00007238"/>
    </source>
</evidence>
<dbReference type="GO" id="GO:0005737">
    <property type="term" value="C:cytoplasm"/>
    <property type="evidence" value="ECO:0007669"/>
    <property type="project" value="UniProtKB-SubCell"/>
</dbReference>
<dbReference type="GO" id="GO:0006559">
    <property type="term" value="P:L-phenylalanine catabolic process"/>
    <property type="evidence" value="ECO:0007669"/>
    <property type="project" value="UniProtKB-KW"/>
</dbReference>
<keyword evidence="8 13" id="KW-0587">Phenylpropanoid metabolism</keyword>
<organism evidence="14 15">
    <name type="scientific">Jatropha curcas</name>
    <name type="common">Barbados nut</name>
    <dbReference type="NCBI Taxonomy" id="180498"/>
    <lineage>
        <taxon>Eukaryota</taxon>
        <taxon>Viridiplantae</taxon>
        <taxon>Streptophyta</taxon>
        <taxon>Embryophyta</taxon>
        <taxon>Tracheophyta</taxon>
        <taxon>Spermatophyta</taxon>
        <taxon>Magnoliopsida</taxon>
        <taxon>eudicotyledons</taxon>
        <taxon>Gunneridae</taxon>
        <taxon>Pentapetalae</taxon>
        <taxon>rosids</taxon>
        <taxon>fabids</taxon>
        <taxon>Malpighiales</taxon>
        <taxon>Euphorbiaceae</taxon>
        <taxon>Crotonoideae</taxon>
        <taxon>Jatropheae</taxon>
        <taxon>Jatropha</taxon>
    </lineage>
</organism>
<dbReference type="OrthoDB" id="10051290at2759"/>
<dbReference type="PANTHER" id="PTHR10362">
    <property type="entry name" value="HISTIDINE AMMONIA-LYASE"/>
    <property type="match status" value="1"/>
</dbReference>
<evidence type="ECO:0000256" key="1">
    <source>
        <dbReference type="ARBA" id="ARBA00002235"/>
    </source>
</evidence>
<dbReference type="InterPro" id="IPR005922">
    <property type="entry name" value="Phe_NH3-lyase"/>
</dbReference>
<dbReference type="AlphaFoldDB" id="A0A067LJC8"/>
<evidence type="ECO:0000313" key="14">
    <source>
        <dbReference type="EMBL" id="KDP44384.1"/>
    </source>
</evidence>
<dbReference type="InterPro" id="IPR001106">
    <property type="entry name" value="Aromatic_Lyase"/>
</dbReference>
<dbReference type="KEGG" id="jcu:105650921"/>
<dbReference type="PROSITE" id="PS00488">
    <property type="entry name" value="PAL_HISTIDASE"/>
    <property type="match status" value="1"/>
</dbReference>
<dbReference type="CDD" id="cd00332">
    <property type="entry name" value="PAL-HAL"/>
    <property type="match status" value="1"/>
</dbReference>
<comment type="similarity">
    <text evidence="4 12">Belongs to the PAL/histidase family.</text>
</comment>
<gene>
    <name evidence="14" type="ORF">JCGZ_20064</name>
</gene>
<evidence type="ECO:0000256" key="5">
    <source>
        <dbReference type="ARBA" id="ARBA00011881"/>
    </source>
</evidence>
<keyword evidence="9" id="KW-0585">Phenylalanine catabolism</keyword>
<keyword evidence="15" id="KW-1185">Reference proteome</keyword>
<accession>A0A067LJC8</accession>
<evidence type="ECO:0000256" key="10">
    <source>
        <dbReference type="ARBA" id="ARBA00023239"/>
    </source>
</evidence>
<dbReference type="NCBIfam" id="TIGR01226">
    <property type="entry name" value="phe_am_lyase"/>
    <property type="match status" value="1"/>
</dbReference>
<evidence type="ECO:0000256" key="13">
    <source>
        <dbReference type="RuleBase" id="RU003955"/>
    </source>
</evidence>
<dbReference type="Gene3D" id="1.10.274.20">
    <property type="entry name" value="Phenylalanine ammonia-lyase 1, domain 3"/>
    <property type="match status" value="1"/>
</dbReference>
<dbReference type="Gene3D" id="1.20.200.10">
    <property type="entry name" value="Fumarase/aspartase (Central domain)"/>
    <property type="match status" value="1"/>
</dbReference>
<comment type="function">
    <text evidence="1">This is a key enzyme of plant metabolism catalyzing the first reaction in the biosynthesis from L-phenylalanine of a wide variety of natural products based on the phenylpropane skeleton.</text>
</comment>
<dbReference type="FunFam" id="1.20.200.10:FF:000009">
    <property type="entry name" value="Phenylalanine ammonia-lyase"/>
    <property type="match status" value="1"/>
</dbReference>
<evidence type="ECO:0000256" key="11">
    <source>
        <dbReference type="ARBA" id="ARBA00023537"/>
    </source>
</evidence>
<dbReference type="SUPFAM" id="SSF48557">
    <property type="entry name" value="L-aspartase-like"/>
    <property type="match status" value="1"/>
</dbReference>
<keyword evidence="10 12" id="KW-0456">Lyase</keyword>
<dbReference type="InterPro" id="IPR008948">
    <property type="entry name" value="L-Aspartase-like"/>
</dbReference>
<sequence>MEFCQQTPNNGNGSPGFNVSDPLNWGAVAESLKGSHLDEVKRMINEYRKPVVKLGGETLTIAQVTAIANRDAGVKVELSEAARAGVKASSDWVMDSMNKGTDSYGVTTGFGATSHRRTKQGGALQRELIRFLNAGIFGNGTETCHILPHSATRAAMLVRINTLLQGYSGIRFEILEAITKFINHNITPCLPLRGTITASGDLVPLSYIAGLLIGRPNSKSVGPNGESLDPSEAFELAGIDSGFFELQPKEGLALVNGTAVGSGLASMVLFEANVLAILAEVLSGIFAEVMQGKPEFTDHLTHKLKHHPGQIEAAAIMEHILDGSAYVKAAKKLHELDPLQKPKQDRYALRTSPQWLGPQIEVIRAATKMIEREINSVNDNPLIDVSRSKALHGGNFQGTPIGVSMDNTRLAIASIGKLMFAQFSELVNDFYNNGLPSNLTGGSNPSLDYGFKGAEIAMASYCSELQYLANPVTNHVQSAEQHNQDVNSLGLISSRKTAEAIDILKLMSTTFLVALCQAVDLRHLEENLKNVAKNTIGQVAKKVLTMGLNGELHPSRFCEKDLLKVVDREHIFAYIDDPCSATYPLMQRLRQVLVDHALKNGEKEKNSATSIFQKIEIFEEELKTLLPKEVESARIDFDNGVSAIPNKIKECRSYPLYKFVREDLSTGLLTGEKVRSPGEDFDKVFEAICAGKLIDPLLECLKEWNGAPLPIS</sequence>
<dbReference type="Pfam" id="PF00221">
    <property type="entry name" value="Lyase_aromatic"/>
    <property type="match status" value="1"/>
</dbReference>
<dbReference type="FunFam" id="1.10.275.10:FF:000009">
    <property type="entry name" value="Phenylalanine ammonia-lyase"/>
    <property type="match status" value="1"/>
</dbReference>
<dbReference type="STRING" id="180498.A0A067LJC8"/>
<reference evidence="14 15" key="1">
    <citation type="journal article" date="2014" name="PLoS ONE">
        <title>Global Analysis of Gene Expression Profiles in Physic Nut (Jatropha curcas L.) Seedlings Exposed to Salt Stress.</title>
        <authorList>
            <person name="Zhang L."/>
            <person name="Zhang C."/>
            <person name="Wu P."/>
            <person name="Chen Y."/>
            <person name="Li M."/>
            <person name="Jiang H."/>
            <person name="Wu G."/>
        </authorList>
    </citation>
    <scope>NUCLEOTIDE SEQUENCE [LARGE SCALE GENOMIC DNA]</scope>
    <source>
        <strain evidence="15">cv. GZQX0401</strain>
        <tissue evidence="14">Young leaves</tissue>
    </source>
</reference>
<evidence type="ECO:0000256" key="6">
    <source>
        <dbReference type="ARBA" id="ARBA00012139"/>
    </source>
</evidence>
<evidence type="ECO:0000256" key="12">
    <source>
        <dbReference type="RuleBase" id="RU003954"/>
    </source>
</evidence>
<dbReference type="UniPathway" id="UPA00713">
    <property type="reaction ID" value="UER00725"/>
</dbReference>
<keyword evidence="7" id="KW-0963">Cytoplasm</keyword>
<comment type="subcellular location">
    <subcellularLocation>
        <location evidence="2 13">Cytoplasm</location>
    </subcellularLocation>
</comment>
<comment type="pathway">
    <text evidence="3 13">Phenylpropanoid metabolism; trans-cinnamate biosynthesis; trans-cinnamate from L-phenylalanine: step 1/1.</text>
</comment>
<dbReference type="GO" id="GO:0009800">
    <property type="term" value="P:cinnamic acid biosynthetic process"/>
    <property type="evidence" value="ECO:0007669"/>
    <property type="project" value="UniProtKB-UniPathway"/>
</dbReference>
<evidence type="ECO:0000256" key="3">
    <source>
        <dbReference type="ARBA" id="ARBA00005138"/>
    </source>
</evidence>
<proteinExistence type="inferred from homology"/>
<comment type="catalytic activity">
    <reaction evidence="11 13">
        <text>L-phenylalanine = (E)-cinnamate + NH4(+)</text>
        <dbReference type="Rhea" id="RHEA:21384"/>
        <dbReference type="ChEBI" id="CHEBI:15669"/>
        <dbReference type="ChEBI" id="CHEBI:28938"/>
        <dbReference type="ChEBI" id="CHEBI:58095"/>
        <dbReference type="EC" id="4.3.1.24"/>
    </reaction>
</comment>
<dbReference type="FunFam" id="1.10.274.20:FF:000001">
    <property type="entry name" value="Phenylalanine ammonia-lyase"/>
    <property type="match status" value="1"/>
</dbReference>
<evidence type="ECO:0000256" key="9">
    <source>
        <dbReference type="ARBA" id="ARBA00023232"/>
    </source>
</evidence>
<evidence type="ECO:0000256" key="2">
    <source>
        <dbReference type="ARBA" id="ARBA00004496"/>
    </source>
</evidence>
<dbReference type="Proteomes" id="UP000027138">
    <property type="component" value="Unassembled WGS sequence"/>
</dbReference>
<dbReference type="GO" id="GO:0045548">
    <property type="term" value="F:phenylalanine ammonia-lyase activity"/>
    <property type="evidence" value="ECO:0007669"/>
    <property type="project" value="UniProtKB-EC"/>
</dbReference>
<dbReference type="EMBL" id="KK914253">
    <property type="protein sequence ID" value="KDP44384.1"/>
    <property type="molecule type" value="Genomic_DNA"/>
</dbReference>
<comment type="subunit">
    <text evidence="5">Homotetramer.</text>
</comment>
<protein>
    <recommendedName>
        <fullName evidence="6 13">Phenylalanine ammonia-lyase</fullName>
        <ecNumber evidence="6 13">4.3.1.24</ecNumber>
    </recommendedName>
</protein>
<name>A0A067LJC8_JATCU</name>
<dbReference type="InterPro" id="IPR023144">
    <property type="entry name" value="Phe_NH3-lyase_shielding_dom_sf"/>
</dbReference>
<dbReference type="InterPro" id="IPR024083">
    <property type="entry name" value="Fumarase/histidase_N"/>
</dbReference>
<evidence type="ECO:0000313" key="15">
    <source>
        <dbReference type="Proteomes" id="UP000027138"/>
    </source>
</evidence>